<dbReference type="InterPro" id="IPR014710">
    <property type="entry name" value="RmlC-like_jellyroll"/>
</dbReference>
<proteinExistence type="predicted"/>
<dbReference type="GO" id="GO:0003677">
    <property type="term" value="F:DNA binding"/>
    <property type="evidence" value="ECO:0007669"/>
    <property type="project" value="UniProtKB-KW"/>
</dbReference>
<dbReference type="InterPro" id="IPR050807">
    <property type="entry name" value="TransReg_Diox_bact_type"/>
</dbReference>
<dbReference type="InterPro" id="IPR011051">
    <property type="entry name" value="RmlC_Cupin_sf"/>
</dbReference>
<dbReference type="PROSITE" id="PS50943">
    <property type="entry name" value="HTH_CROC1"/>
    <property type="match status" value="1"/>
</dbReference>
<dbReference type="Gene3D" id="1.10.260.40">
    <property type="entry name" value="lambda repressor-like DNA-binding domains"/>
    <property type="match status" value="1"/>
</dbReference>
<dbReference type="InterPro" id="IPR010982">
    <property type="entry name" value="Lambda_DNA-bd_dom_sf"/>
</dbReference>
<reference evidence="3 4" key="1">
    <citation type="submission" date="2018-07" db="EMBL/GenBank/DDBJ databases">
        <title>Chitinophaga K2CV101002-2 sp. nov., isolated from a monsoon evergreen broad-leaved forest soil.</title>
        <authorList>
            <person name="Lv Y."/>
        </authorList>
    </citation>
    <scope>NUCLEOTIDE SEQUENCE [LARGE SCALE GENOMIC DNA]</scope>
    <source>
        <strain evidence="3 4">GDMCC 1.1288</strain>
    </source>
</reference>
<dbReference type="Gene3D" id="2.60.120.10">
    <property type="entry name" value="Jelly Rolls"/>
    <property type="match status" value="1"/>
</dbReference>
<dbReference type="GO" id="GO:0003700">
    <property type="term" value="F:DNA-binding transcription factor activity"/>
    <property type="evidence" value="ECO:0007669"/>
    <property type="project" value="TreeGrafter"/>
</dbReference>
<dbReference type="InterPro" id="IPR001387">
    <property type="entry name" value="Cro/C1-type_HTH"/>
</dbReference>
<dbReference type="EMBL" id="QPMM01000003">
    <property type="protein sequence ID" value="RFS23925.1"/>
    <property type="molecule type" value="Genomic_DNA"/>
</dbReference>
<comment type="caution">
    <text evidence="3">The sequence shown here is derived from an EMBL/GenBank/DDBJ whole genome shotgun (WGS) entry which is preliminary data.</text>
</comment>
<organism evidence="3 4">
    <name type="scientific">Chitinophaga silvatica</name>
    <dbReference type="NCBI Taxonomy" id="2282649"/>
    <lineage>
        <taxon>Bacteria</taxon>
        <taxon>Pseudomonadati</taxon>
        <taxon>Bacteroidota</taxon>
        <taxon>Chitinophagia</taxon>
        <taxon>Chitinophagales</taxon>
        <taxon>Chitinophagaceae</taxon>
        <taxon>Chitinophaga</taxon>
    </lineage>
</organism>
<evidence type="ECO:0000256" key="1">
    <source>
        <dbReference type="ARBA" id="ARBA00023125"/>
    </source>
</evidence>
<dbReference type="CDD" id="cd00093">
    <property type="entry name" value="HTH_XRE"/>
    <property type="match status" value="1"/>
</dbReference>
<dbReference type="GO" id="GO:0005829">
    <property type="term" value="C:cytosol"/>
    <property type="evidence" value="ECO:0007669"/>
    <property type="project" value="TreeGrafter"/>
</dbReference>
<dbReference type="AlphaFoldDB" id="A0A3E1YCE5"/>
<evidence type="ECO:0000313" key="3">
    <source>
        <dbReference type="EMBL" id="RFS23925.1"/>
    </source>
</evidence>
<dbReference type="CDD" id="cd02209">
    <property type="entry name" value="cupin_XRE_C"/>
    <property type="match status" value="1"/>
</dbReference>
<name>A0A3E1YCE5_9BACT</name>
<dbReference type="Pfam" id="PF07883">
    <property type="entry name" value="Cupin_2"/>
    <property type="match status" value="1"/>
</dbReference>
<gene>
    <name evidence="3" type="ORF">DVR12_08555</name>
</gene>
<sequence>MTEDIIMQISNKIKEKRKAKGITIQELADKADVSKGLISQIENNRTVPSLLVLINIIKALQLDMNEFFNEIDQQSPNSKVIIKQKSTYQPFEKEPAKGFAYKRVLTRNIKNLPIDIVILELKKGASRSQVVRTDAYEYKYIIKGTVEYLIDNEKHILEEGDSLFFDGRLGHKPRNIGEDTAQILVIYFFLENDK</sequence>
<dbReference type="PANTHER" id="PTHR46797:SF1">
    <property type="entry name" value="METHYLPHOSPHONATE SYNTHASE"/>
    <property type="match status" value="1"/>
</dbReference>
<dbReference type="PANTHER" id="PTHR46797">
    <property type="entry name" value="HTH-TYPE TRANSCRIPTIONAL REGULATOR"/>
    <property type="match status" value="1"/>
</dbReference>
<dbReference type="Pfam" id="PF01381">
    <property type="entry name" value="HTH_3"/>
    <property type="match status" value="1"/>
</dbReference>
<evidence type="ECO:0000313" key="4">
    <source>
        <dbReference type="Proteomes" id="UP000260644"/>
    </source>
</evidence>
<dbReference type="InterPro" id="IPR013096">
    <property type="entry name" value="Cupin_2"/>
</dbReference>
<dbReference type="SUPFAM" id="SSF51182">
    <property type="entry name" value="RmlC-like cupins"/>
    <property type="match status" value="1"/>
</dbReference>
<dbReference type="SUPFAM" id="SSF47413">
    <property type="entry name" value="lambda repressor-like DNA-binding domains"/>
    <property type="match status" value="1"/>
</dbReference>
<keyword evidence="4" id="KW-1185">Reference proteome</keyword>
<dbReference type="Proteomes" id="UP000260644">
    <property type="component" value="Unassembled WGS sequence"/>
</dbReference>
<accession>A0A3E1YCE5</accession>
<keyword evidence="1" id="KW-0238">DNA-binding</keyword>
<evidence type="ECO:0000259" key="2">
    <source>
        <dbReference type="PROSITE" id="PS50943"/>
    </source>
</evidence>
<feature type="domain" description="HTH cro/C1-type" evidence="2">
    <location>
        <begin position="13"/>
        <end position="67"/>
    </location>
</feature>
<dbReference type="SMART" id="SM00530">
    <property type="entry name" value="HTH_XRE"/>
    <property type="match status" value="1"/>
</dbReference>
<dbReference type="RefSeq" id="WP_116975251.1">
    <property type="nucleotide sequence ID" value="NZ_QPMM01000003.1"/>
</dbReference>
<protein>
    <submittedName>
        <fullName evidence="3">XRE family transcriptional regulator</fullName>
    </submittedName>
</protein>
<dbReference type="OrthoDB" id="9805356at2"/>